<dbReference type="OrthoDB" id="1739076at2759"/>
<dbReference type="GO" id="GO:0019856">
    <property type="term" value="P:pyrimidine nucleobase biosynthetic process"/>
    <property type="evidence" value="ECO:0007669"/>
    <property type="project" value="TreeGrafter"/>
</dbReference>
<organism evidence="3 4">
    <name type="scientific">Prunus yedoensis var. nudiflora</name>
    <dbReference type="NCBI Taxonomy" id="2094558"/>
    <lineage>
        <taxon>Eukaryota</taxon>
        <taxon>Viridiplantae</taxon>
        <taxon>Streptophyta</taxon>
        <taxon>Embryophyta</taxon>
        <taxon>Tracheophyta</taxon>
        <taxon>Spermatophyta</taxon>
        <taxon>Magnoliopsida</taxon>
        <taxon>eudicotyledons</taxon>
        <taxon>Gunneridae</taxon>
        <taxon>Pentapetalae</taxon>
        <taxon>rosids</taxon>
        <taxon>fabids</taxon>
        <taxon>Rosales</taxon>
        <taxon>Rosaceae</taxon>
        <taxon>Amygdaloideae</taxon>
        <taxon>Amygdaleae</taxon>
        <taxon>Prunus</taxon>
    </lineage>
</organism>
<sequence length="199" mass="22409">MANDIALLPCSLLFGETKAALPLKPAFTSQTRRKAAFTREREASEIIVVFSNSRTWVLSSFHQYQVVWKKWKIVIDYISIICLGIVFLGFCCLLSLFYPFEHDEVFVLDDGGEVDLDLDNYERFLDVTLTRDNNIATGKIYQSVLDKEGIGNYLGKTIQVVPHINAIKTWIESVSLIPVDRKEGPADVYVIELGGTVGK</sequence>
<protein>
    <submittedName>
        <fullName evidence="3">CTP synthase-like</fullName>
    </submittedName>
</protein>
<keyword evidence="1" id="KW-1133">Transmembrane helix</keyword>
<evidence type="ECO:0000313" key="4">
    <source>
        <dbReference type="Proteomes" id="UP000250321"/>
    </source>
</evidence>
<evidence type="ECO:0000259" key="2">
    <source>
        <dbReference type="Pfam" id="PF06418"/>
    </source>
</evidence>
<comment type="caution">
    <text evidence="3">The sequence shown here is derived from an EMBL/GenBank/DDBJ whole genome shotgun (WGS) entry which is preliminary data.</text>
</comment>
<dbReference type="PANTHER" id="PTHR11550">
    <property type="entry name" value="CTP SYNTHASE"/>
    <property type="match status" value="1"/>
</dbReference>
<name>A0A314Y233_PRUYE</name>
<dbReference type="InterPro" id="IPR004468">
    <property type="entry name" value="CTP_synthase"/>
</dbReference>
<dbReference type="PANTHER" id="PTHR11550:SF40">
    <property type="entry name" value="CTP SYNTHASE"/>
    <property type="match status" value="1"/>
</dbReference>
<dbReference type="EMBL" id="PJQY01001958">
    <property type="protein sequence ID" value="PQP97873.1"/>
    <property type="molecule type" value="Genomic_DNA"/>
</dbReference>
<evidence type="ECO:0000313" key="3">
    <source>
        <dbReference type="EMBL" id="PQP97873.1"/>
    </source>
</evidence>
<keyword evidence="1" id="KW-0472">Membrane</keyword>
<reference evidence="3 4" key="1">
    <citation type="submission" date="2018-02" db="EMBL/GenBank/DDBJ databases">
        <title>Draft genome of wild Prunus yedoensis var. nudiflora.</title>
        <authorList>
            <person name="Baek S."/>
            <person name="Kim J.-H."/>
            <person name="Choi K."/>
            <person name="Kim G.-B."/>
            <person name="Cho A."/>
            <person name="Jang H."/>
            <person name="Shin C.-H."/>
            <person name="Yu H.-J."/>
            <person name="Mun J.-H."/>
        </authorList>
    </citation>
    <scope>NUCLEOTIDE SEQUENCE [LARGE SCALE GENOMIC DNA]</scope>
    <source>
        <strain evidence="4">cv. Jeju island</strain>
        <tissue evidence="3">Leaf</tissue>
    </source>
</reference>
<accession>A0A314Y233</accession>
<dbReference type="Gene3D" id="3.40.50.300">
    <property type="entry name" value="P-loop containing nucleotide triphosphate hydrolases"/>
    <property type="match status" value="1"/>
</dbReference>
<dbReference type="AlphaFoldDB" id="A0A314Y233"/>
<evidence type="ECO:0000256" key="1">
    <source>
        <dbReference type="SAM" id="Phobius"/>
    </source>
</evidence>
<dbReference type="GO" id="GO:0003883">
    <property type="term" value="F:CTP synthase activity"/>
    <property type="evidence" value="ECO:0007669"/>
    <property type="project" value="InterPro"/>
</dbReference>
<proteinExistence type="predicted"/>
<gene>
    <name evidence="3" type="ORF">Pyn_37982</name>
</gene>
<dbReference type="Pfam" id="PF06418">
    <property type="entry name" value="CTP_synth_N"/>
    <property type="match status" value="1"/>
</dbReference>
<dbReference type="SUPFAM" id="SSF52540">
    <property type="entry name" value="P-loop containing nucleoside triphosphate hydrolases"/>
    <property type="match status" value="1"/>
</dbReference>
<dbReference type="InterPro" id="IPR027417">
    <property type="entry name" value="P-loop_NTPase"/>
</dbReference>
<dbReference type="GO" id="GO:0006241">
    <property type="term" value="P:CTP biosynthetic process"/>
    <property type="evidence" value="ECO:0007669"/>
    <property type="project" value="TreeGrafter"/>
</dbReference>
<keyword evidence="1" id="KW-0812">Transmembrane</keyword>
<feature type="transmembrane region" description="Helical" evidence="1">
    <location>
        <begin position="77"/>
        <end position="98"/>
    </location>
</feature>
<dbReference type="InterPro" id="IPR017456">
    <property type="entry name" value="CTP_synthase_N"/>
</dbReference>
<dbReference type="GO" id="GO:0042802">
    <property type="term" value="F:identical protein binding"/>
    <property type="evidence" value="ECO:0007669"/>
    <property type="project" value="TreeGrafter"/>
</dbReference>
<keyword evidence="4" id="KW-1185">Reference proteome</keyword>
<dbReference type="Proteomes" id="UP000250321">
    <property type="component" value="Unassembled WGS sequence"/>
</dbReference>
<dbReference type="STRING" id="2094558.A0A314Y233"/>
<feature type="domain" description="CTP synthase N-terminal" evidence="2">
    <location>
        <begin position="97"/>
        <end position="198"/>
    </location>
</feature>